<feature type="transmembrane region" description="Helical" evidence="9">
    <location>
        <begin position="152"/>
        <end position="172"/>
    </location>
</feature>
<feature type="transmembrane region" description="Helical" evidence="9">
    <location>
        <begin position="112"/>
        <end position="131"/>
    </location>
</feature>
<feature type="transmembrane region" description="Helical" evidence="9">
    <location>
        <begin position="63"/>
        <end position="83"/>
    </location>
</feature>
<dbReference type="OrthoDB" id="9772725at2"/>
<comment type="subcellular location">
    <subcellularLocation>
        <location evidence="1">Cell membrane</location>
        <topology evidence="1">Multi-pass membrane protein</topology>
    </subcellularLocation>
    <subcellularLocation>
        <location evidence="8">Membrane</location>
        <topology evidence="8">Multi-pass membrane protein</topology>
    </subcellularLocation>
</comment>
<gene>
    <name evidence="10" type="ORF">C7456_103167</name>
</gene>
<keyword evidence="6 9" id="KW-1133">Transmembrane helix</keyword>
<keyword evidence="5" id="KW-0571">Peptide transport</keyword>
<dbReference type="AlphaFoldDB" id="A0A316INF6"/>
<feature type="transmembrane region" description="Helical" evidence="9">
    <location>
        <begin position="33"/>
        <end position="51"/>
    </location>
</feature>
<dbReference type="CDD" id="cd17346">
    <property type="entry name" value="MFS_DtpA_like"/>
    <property type="match status" value="1"/>
</dbReference>
<dbReference type="InterPro" id="IPR036259">
    <property type="entry name" value="MFS_trans_sf"/>
</dbReference>
<protein>
    <submittedName>
        <fullName evidence="10">POT family proton-dependent oligopeptide transporter</fullName>
    </submittedName>
</protein>
<proteinExistence type="inferred from homology"/>
<dbReference type="InterPro" id="IPR000109">
    <property type="entry name" value="POT_fam"/>
</dbReference>
<evidence type="ECO:0000256" key="4">
    <source>
        <dbReference type="ARBA" id="ARBA00022692"/>
    </source>
</evidence>
<reference evidence="10 11" key="1">
    <citation type="submission" date="2018-05" db="EMBL/GenBank/DDBJ databases">
        <title>Genomic Encyclopedia of Type Strains, Phase IV (KMG-IV): sequencing the most valuable type-strain genomes for metagenomic binning, comparative biology and taxonomic classification.</title>
        <authorList>
            <person name="Goeker M."/>
        </authorList>
    </citation>
    <scope>NUCLEOTIDE SEQUENCE [LARGE SCALE GENOMIC DNA]</scope>
    <source>
        <strain evidence="10 11">DSM 14263</strain>
    </source>
</reference>
<dbReference type="PANTHER" id="PTHR23517">
    <property type="entry name" value="RESISTANCE PROTEIN MDTM, PUTATIVE-RELATED-RELATED"/>
    <property type="match status" value="1"/>
</dbReference>
<evidence type="ECO:0000256" key="2">
    <source>
        <dbReference type="ARBA" id="ARBA00022448"/>
    </source>
</evidence>
<dbReference type="GO" id="GO:0006857">
    <property type="term" value="P:oligopeptide transport"/>
    <property type="evidence" value="ECO:0007669"/>
    <property type="project" value="InterPro"/>
</dbReference>
<name>A0A316INF6_9GAMM</name>
<feature type="transmembrane region" description="Helical" evidence="9">
    <location>
        <begin position="223"/>
        <end position="244"/>
    </location>
</feature>
<comment type="similarity">
    <text evidence="8">Belongs to the major facilitator superfamily. Proton-dependent oligopeptide transporter (POT/PTR) (TC 2.A.17) family.</text>
</comment>
<feature type="transmembrane region" description="Helical" evidence="9">
    <location>
        <begin position="273"/>
        <end position="293"/>
    </location>
</feature>
<dbReference type="Pfam" id="PF00854">
    <property type="entry name" value="PTR2"/>
    <property type="match status" value="2"/>
</dbReference>
<organism evidence="10 11">
    <name type="scientific">Fulvimonas soli</name>
    <dbReference type="NCBI Taxonomy" id="155197"/>
    <lineage>
        <taxon>Bacteria</taxon>
        <taxon>Pseudomonadati</taxon>
        <taxon>Pseudomonadota</taxon>
        <taxon>Gammaproteobacteria</taxon>
        <taxon>Lysobacterales</taxon>
        <taxon>Rhodanobacteraceae</taxon>
        <taxon>Fulvimonas</taxon>
    </lineage>
</organism>
<keyword evidence="2 8" id="KW-0813">Transport</keyword>
<comment type="caution">
    <text evidence="10">The sequence shown here is derived from an EMBL/GenBank/DDBJ whole genome shotgun (WGS) entry which is preliminary data.</text>
</comment>
<dbReference type="Gene3D" id="1.20.1250.20">
    <property type="entry name" value="MFS general substrate transporter like domains"/>
    <property type="match status" value="2"/>
</dbReference>
<evidence type="ECO:0000256" key="9">
    <source>
        <dbReference type="SAM" id="Phobius"/>
    </source>
</evidence>
<evidence type="ECO:0000256" key="6">
    <source>
        <dbReference type="ARBA" id="ARBA00022989"/>
    </source>
</evidence>
<dbReference type="Proteomes" id="UP000245812">
    <property type="component" value="Unassembled WGS sequence"/>
</dbReference>
<dbReference type="SUPFAM" id="SSF103473">
    <property type="entry name" value="MFS general substrate transporter"/>
    <property type="match status" value="1"/>
</dbReference>
<keyword evidence="11" id="KW-1185">Reference proteome</keyword>
<evidence type="ECO:0000313" key="11">
    <source>
        <dbReference type="Proteomes" id="UP000245812"/>
    </source>
</evidence>
<keyword evidence="5" id="KW-0653">Protein transport</keyword>
<keyword evidence="3" id="KW-1003">Cell membrane</keyword>
<evidence type="ECO:0000256" key="5">
    <source>
        <dbReference type="ARBA" id="ARBA00022856"/>
    </source>
</evidence>
<dbReference type="PANTHER" id="PTHR23517:SF15">
    <property type="entry name" value="PROTON-DEPENDENT OLIGOPEPTIDE FAMILY TRANSPORT PROTEIN"/>
    <property type="match status" value="1"/>
</dbReference>
<dbReference type="PROSITE" id="PS01023">
    <property type="entry name" value="PTR2_2"/>
    <property type="match status" value="1"/>
</dbReference>
<feature type="transmembrane region" description="Helical" evidence="9">
    <location>
        <begin position="404"/>
        <end position="424"/>
    </location>
</feature>
<feature type="transmembrane region" description="Helical" evidence="9">
    <location>
        <begin position="339"/>
        <end position="365"/>
    </location>
</feature>
<dbReference type="RefSeq" id="WP_109722628.1">
    <property type="nucleotide sequence ID" value="NZ_MSZV01000133.1"/>
</dbReference>
<keyword evidence="4 8" id="KW-0812">Transmembrane</keyword>
<evidence type="ECO:0000313" key="10">
    <source>
        <dbReference type="EMBL" id="PWK92048.1"/>
    </source>
</evidence>
<evidence type="ECO:0000256" key="1">
    <source>
        <dbReference type="ARBA" id="ARBA00004651"/>
    </source>
</evidence>
<dbReference type="InterPro" id="IPR050171">
    <property type="entry name" value="MFS_Transporters"/>
</dbReference>
<dbReference type="InterPro" id="IPR018456">
    <property type="entry name" value="PTR2_symporter_CS"/>
</dbReference>
<accession>A0A316INF6</accession>
<keyword evidence="7 9" id="KW-0472">Membrane</keyword>
<evidence type="ECO:0000256" key="3">
    <source>
        <dbReference type="ARBA" id="ARBA00022475"/>
    </source>
</evidence>
<dbReference type="InterPro" id="IPR005279">
    <property type="entry name" value="Dipep/tripep_permease"/>
</dbReference>
<dbReference type="GO" id="GO:0005886">
    <property type="term" value="C:plasma membrane"/>
    <property type="evidence" value="ECO:0007669"/>
    <property type="project" value="UniProtKB-SubCell"/>
</dbReference>
<feature type="transmembrane region" description="Helical" evidence="9">
    <location>
        <begin position="178"/>
        <end position="198"/>
    </location>
</feature>
<dbReference type="EMBL" id="QGHC01000003">
    <property type="protein sequence ID" value="PWK92048.1"/>
    <property type="molecule type" value="Genomic_DNA"/>
</dbReference>
<dbReference type="NCBIfam" id="TIGR00924">
    <property type="entry name" value="yjdL_sub1_fam"/>
    <property type="match status" value="1"/>
</dbReference>
<feature type="transmembrane region" description="Helical" evidence="9">
    <location>
        <begin position="305"/>
        <end position="327"/>
    </location>
</feature>
<evidence type="ECO:0000256" key="7">
    <source>
        <dbReference type="ARBA" id="ARBA00023136"/>
    </source>
</evidence>
<evidence type="ECO:0000256" key="8">
    <source>
        <dbReference type="RuleBase" id="RU003755"/>
    </source>
</evidence>
<feature type="transmembrane region" description="Helical" evidence="9">
    <location>
        <begin position="377"/>
        <end position="398"/>
    </location>
</feature>
<sequence length="445" mass="47739">MIAAPAPAAGPPPRGRDWFGHPPGLSILFLTEMWEMFSFFGMRALLVYYMTLRLDIRQDHASLIYGAYAAFVYFTPVFGGMAADRWLGKRRAVLLGGATMALGHFMMASEPLFYPALATIALGNGLFLPSLASQIEGLYRHGDPRSKSAYSVYYVGVNLGAFLAPLVCGTLGEALGWHWGFAAAGIGMLASLVIYVAGGRHLPPEPARAGAAPAPRPPVDRAVLGRFAFLLGVAAIVVVFRGAYEQVGNTIALWAEEGVDRHVTAGWSIPMTWFQALDSLVVFTATPLLVARWTRLARRGVETPWLHKMAFGAAVVGLSYLLLAGVSAWSEAHGARANWAWLVGWFVLMTLGELYILPVGLGLFGRMAPAGLRATSIAAWFFAGFFGNLLAGALGTLWRPLPHAWFFALVGGVAGLAAALLYMLGLRMGRVEGREEAAAAAVLSR</sequence>
<dbReference type="GO" id="GO:1904680">
    <property type="term" value="F:peptide transmembrane transporter activity"/>
    <property type="evidence" value="ECO:0007669"/>
    <property type="project" value="InterPro"/>
</dbReference>